<dbReference type="InterPro" id="IPR052894">
    <property type="entry name" value="AsmA-related"/>
</dbReference>
<dbReference type="GO" id="GO:0005886">
    <property type="term" value="C:plasma membrane"/>
    <property type="evidence" value="ECO:0007669"/>
    <property type="project" value="TreeGrafter"/>
</dbReference>
<sequence length="708" mass="74721">MKLNWKWIGIGVGGFIAIIVLAIVLFIAFFPKELAAREAEQRIEEATGRDLVLGNNIEISFWPALGFSVDNAVLSNPAEFDTPARRGGVDAAEAPFISADRIVFAVKVMPLLRGAIEVKELIFEGAEVNMVAREDGANNWTFPTEETAEVQTTLEDLRLDDVRLTDGTITFQGAEGDPLLILGDVDASLALESLDTPAQLQAALDYRGERMNVDAEIGMPRAVLEKGRTPITARVNAAPLEASFNGTFNSENGALQGALEASGNSVRQLLAWMGSPMPDGGGFRNYSLNAQIAQEGQTTALTDATIRLDNINANGNLTLVTQESGRLQVTGALTAPAVDLNTYLPAPAQQGANGVEVDTAWSNDPLDLTGLRALDADLNLGLGSLQFQRMTFTNVALGLRVANGAADARLTRISLYDGGGTARLIADGSGSVPRIAVELNAQNVQAETLLRDAIGFDRIAGRGRLTASLVGQGASQAAIMRSLRGNASFNFNDGELKGVNLAQVARTVQAALSGQAVGAAASTDFAELSATFAVADGVMATDNLRLLNPFVRLDGQGLVNVGSQTIDMRIAPRAVNNAQGQGGDASLAGYGIPFRVSGPWSRVSFAPAVEEIVQNQLRDILSRQEEGSALSRIGEALFGRQPPATTTTPTDAETPATPPASGETATEQPAQPAEQPRPRNLLEDLLRDAMRGSQKQEDAHAPTPAPTP</sequence>
<dbReference type="PANTHER" id="PTHR30441">
    <property type="entry name" value="DUF748 DOMAIN-CONTAINING PROTEIN"/>
    <property type="match status" value="1"/>
</dbReference>
<feature type="region of interest" description="Disordered" evidence="1">
    <location>
        <begin position="634"/>
        <end position="708"/>
    </location>
</feature>
<feature type="transmembrane region" description="Helical" evidence="2">
    <location>
        <begin position="7"/>
        <end position="30"/>
    </location>
</feature>
<dbReference type="PANTHER" id="PTHR30441:SF4">
    <property type="entry name" value="PROTEIN ASMA"/>
    <property type="match status" value="1"/>
</dbReference>
<organism evidence="4 5">
    <name type="scientific">Candidatus Viadribacter manganicus</name>
    <dbReference type="NCBI Taxonomy" id="1759059"/>
    <lineage>
        <taxon>Bacteria</taxon>
        <taxon>Pseudomonadati</taxon>
        <taxon>Pseudomonadota</taxon>
        <taxon>Alphaproteobacteria</taxon>
        <taxon>Hyphomonadales</taxon>
        <taxon>Hyphomonadaceae</taxon>
        <taxon>Candidatus Viadribacter</taxon>
    </lineage>
</organism>
<gene>
    <name evidence="4" type="ORF">ATE48_08570</name>
</gene>
<dbReference type="Proteomes" id="UP000092498">
    <property type="component" value="Chromosome"/>
</dbReference>
<dbReference type="FunCoup" id="A0A1B1AHE1">
    <property type="interactions" value="56"/>
</dbReference>
<keyword evidence="2" id="KW-1133">Transmembrane helix</keyword>
<evidence type="ECO:0000313" key="5">
    <source>
        <dbReference type="Proteomes" id="UP000092498"/>
    </source>
</evidence>
<dbReference type="STRING" id="1759059.ATE48_08570"/>
<proteinExistence type="predicted"/>
<dbReference type="AlphaFoldDB" id="A0A1B1AHE1"/>
<keyword evidence="5" id="KW-1185">Reference proteome</keyword>
<accession>A0A1B1AHE1</accession>
<evidence type="ECO:0000256" key="1">
    <source>
        <dbReference type="SAM" id="MobiDB-lite"/>
    </source>
</evidence>
<name>A0A1B1AHE1_9PROT</name>
<evidence type="ECO:0000313" key="4">
    <source>
        <dbReference type="EMBL" id="ANP45968.1"/>
    </source>
</evidence>
<reference evidence="4 5" key="1">
    <citation type="submission" date="2015-11" db="EMBL/GenBank/DDBJ databases">
        <title>Whole-Genome Sequence of Candidatus Oderbacter manganicum from the National Park Lower Oder Valley, Germany.</title>
        <authorList>
            <person name="Braun B."/>
            <person name="Liere K."/>
            <person name="Szewzyk U."/>
        </authorList>
    </citation>
    <scope>NUCLEOTIDE SEQUENCE [LARGE SCALE GENOMIC DNA]</scope>
    <source>
        <strain evidence="4 5">OTSz_A_272</strain>
    </source>
</reference>
<feature type="domain" description="AsmA" evidence="3">
    <location>
        <begin position="286"/>
        <end position="542"/>
    </location>
</feature>
<dbReference type="InterPro" id="IPR007844">
    <property type="entry name" value="AsmA"/>
</dbReference>
<dbReference type="RefSeq" id="WP_066770156.1">
    <property type="nucleotide sequence ID" value="NZ_CP013244.1"/>
</dbReference>
<feature type="compositionally biased region" description="Low complexity" evidence="1">
    <location>
        <begin position="642"/>
        <end position="674"/>
    </location>
</feature>
<dbReference type="GO" id="GO:0090313">
    <property type="term" value="P:regulation of protein targeting to membrane"/>
    <property type="evidence" value="ECO:0007669"/>
    <property type="project" value="TreeGrafter"/>
</dbReference>
<keyword evidence="2" id="KW-0472">Membrane</keyword>
<dbReference type="EMBL" id="CP013244">
    <property type="protein sequence ID" value="ANP45968.1"/>
    <property type="molecule type" value="Genomic_DNA"/>
</dbReference>
<evidence type="ECO:0000256" key="2">
    <source>
        <dbReference type="SAM" id="Phobius"/>
    </source>
</evidence>
<feature type="compositionally biased region" description="Basic and acidic residues" evidence="1">
    <location>
        <begin position="676"/>
        <end position="700"/>
    </location>
</feature>
<protein>
    <recommendedName>
        <fullName evidence="3">AsmA domain-containing protein</fullName>
    </recommendedName>
</protein>
<feature type="domain" description="AsmA" evidence="3">
    <location>
        <begin position="7"/>
        <end position="146"/>
    </location>
</feature>
<dbReference type="Pfam" id="PF05170">
    <property type="entry name" value="AsmA"/>
    <property type="match status" value="2"/>
</dbReference>
<evidence type="ECO:0000259" key="3">
    <source>
        <dbReference type="Pfam" id="PF05170"/>
    </source>
</evidence>
<keyword evidence="2" id="KW-0812">Transmembrane</keyword>
<dbReference type="OrthoDB" id="5749006at2"/>
<dbReference type="KEGG" id="cbot:ATE48_08570"/>
<dbReference type="InParanoid" id="A0A1B1AHE1"/>